<keyword evidence="3" id="KW-1185">Reference proteome</keyword>
<dbReference type="EMBL" id="JBFXLQ010000032">
    <property type="protein sequence ID" value="KAL2865387.1"/>
    <property type="molecule type" value="Genomic_DNA"/>
</dbReference>
<feature type="compositionally biased region" description="Basic and acidic residues" evidence="1">
    <location>
        <begin position="13"/>
        <end position="27"/>
    </location>
</feature>
<sequence length="182" mass="20159">MEKLSCRSNQSLRNHDLTSCHAPRDQPQKVPSVDFRAFLFLFERSQRRVIGNVPSRKIMRLSAGSHAERPSSSESFKVKTPEESLPMCPELSKARQVSILRAGPQTDRPAHPSGTAKTVEPAPCAHRNSLGFLQIPQTRNVIPLQGIQRNFSLEGANICPSIRCSSNSRAVIPSFPLVPPVR</sequence>
<organism evidence="2 3">
    <name type="scientific">Aspergillus lucknowensis</name>
    <dbReference type="NCBI Taxonomy" id="176173"/>
    <lineage>
        <taxon>Eukaryota</taxon>
        <taxon>Fungi</taxon>
        <taxon>Dikarya</taxon>
        <taxon>Ascomycota</taxon>
        <taxon>Pezizomycotina</taxon>
        <taxon>Eurotiomycetes</taxon>
        <taxon>Eurotiomycetidae</taxon>
        <taxon>Eurotiales</taxon>
        <taxon>Aspergillaceae</taxon>
        <taxon>Aspergillus</taxon>
        <taxon>Aspergillus subgen. Nidulantes</taxon>
    </lineage>
</organism>
<feature type="region of interest" description="Disordered" evidence="1">
    <location>
        <begin position="1"/>
        <end position="28"/>
    </location>
</feature>
<evidence type="ECO:0000313" key="3">
    <source>
        <dbReference type="Proteomes" id="UP001610432"/>
    </source>
</evidence>
<name>A0ABR4LLK9_9EURO</name>
<dbReference type="GeneID" id="98140299"/>
<gene>
    <name evidence="2" type="ORF">BJX67DRAFT_183746</name>
</gene>
<feature type="region of interest" description="Disordered" evidence="1">
    <location>
        <begin position="61"/>
        <end position="85"/>
    </location>
</feature>
<dbReference type="RefSeq" id="XP_070884366.1">
    <property type="nucleotide sequence ID" value="XM_071025227.1"/>
</dbReference>
<feature type="compositionally biased region" description="Polar residues" evidence="1">
    <location>
        <begin position="1"/>
        <end position="12"/>
    </location>
</feature>
<feature type="compositionally biased region" description="Basic and acidic residues" evidence="1">
    <location>
        <begin position="66"/>
        <end position="82"/>
    </location>
</feature>
<reference evidence="2 3" key="1">
    <citation type="submission" date="2024-07" db="EMBL/GenBank/DDBJ databases">
        <title>Section-level genome sequencing and comparative genomics of Aspergillus sections Usti and Cavernicolus.</title>
        <authorList>
            <consortium name="Lawrence Berkeley National Laboratory"/>
            <person name="Nybo J.L."/>
            <person name="Vesth T.C."/>
            <person name="Theobald S."/>
            <person name="Frisvad J.C."/>
            <person name="Larsen T.O."/>
            <person name="Kjaerboelling I."/>
            <person name="Rothschild-Mancinelli K."/>
            <person name="Lyhne E.K."/>
            <person name="Kogle M.E."/>
            <person name="Barry K."/>
            <person name="Clum A."/>
            <person name="Na H."/>
            <person name="Ledsgaard L."/>
            <person name="Lin J."/>
            <person name="Lipzen A."/>
            <person name="Kuo A."/>
            <person name="Riley R."/>
            <person name="Mondo S."/>
            <person name="Labutti K."/>
            <person name="Haridas S."/>
            <person name="Pangalinan J."/>
            <person name="Salamov A.A."/>
            <person name="Simmons B.A."/>
            <person name="Magnuson J.K."/>
            <person name="Chen J."/>
            <person name="Drula E."/>
            <person name="Henrissat B."/>
            <person name="Wiebenga A."/>
            <person name="Lubbers R.J."/>
            <person name="Gomes A.C."/>
            <person name="Macurrencykelacurrency M.R."/>
            <person name="Stajich J."/>
            <person name="Grigoriev I.V."/>
            <person name="Mortensen U.H."/>
            <person name="De Vries R.P."/>
            <person name="Baker S.E."/>
            <person name="Andersen M.R."/>
        </authorList>
    </citation>
    <scope>NUCLEOTIDE SEQUENCE [LARGE SCALE GENOMIC DNA]</scope>
    <source>
        <strain evidence="2 3">CBS 449.75</strain>
    </source>
</reference>
<evidence type="ECO:0000313" key="2">
    <source>
        <dbReference type="EMBL" id="KAL2865387.1"/>
    </source>
</evidence>
<evidence type="ECO:0000256" key="1">
    <source>
        <dbReference type="SAM" id="MobiDB-lite"/>
    </source>
</evidence>
<accession>A0ABR4LLK9</accession>
<comment type="caution">
    <text evidence="2">The sequence shown here is derived from an EMBL/GenBank/DDBJ whole genome shotgun (WGS) entry which is preliminary data.</text>
</comment>
<dbReference type="Proteomes" id="UP001610432">
    <property type="component" value="Unassembled WGS sequence"/>
</dbReference>
<protein>
    <submittedName>
        <fullName evidence="2">Uncharacterized protein</fullName>
    </submittedName>
</protein>
<proteinExistence type="predicted"/>